<dbReference type="EMBL" id="JX010627">
    <property type="protein sequence ID" value="AFJ24870.1"/>
    <property type="molecule type" value="mRNA"/>
</dbReference>
<dbReference type="AlphaFoldDB" id="I1ZIL6"/>
<feature type="non-terminal residue" evidence="1">
    <location>
        <position position="87"/>
    </location>
</feature>
<accession>I1ZIL6</accession>
<name>I1ZIL6_SCHMD</name>
<organism evidence="1">
    <name type="scientific">Schmidtea mediterranea</name>
    <name type="common">Freshwater planarian flatworm</name>
    <dbReference type="NCBI Taxonomy" id="79327"/>
    <lineage>
        <taxon>Eukaryota</taxon>
        <taxon>Metazoa</taxon>
        <taxon>Spiralia</taxon>
        <taxon>Lophotrochozoa</taxon>
        <taxon>Platyhelminthes</taxon>
        <taxon>Rhabditophora</taxon>
        <taxon>Seriata</taxon>
        <taxon>Tricladida</taxon>
        <taxon>Continenticola</taxon>
        <taxon>Geoplanoidea</taxon>
        <taxon>Dugesiidae</taxon>
        <taxon>Schmidtea</taxon>
    </lineage>
</organism>
<reference evidence="1" key="1">
    <citation type="journal article" date="2012" name="Genes Dev.">
        <title>A molecular wound response program associated with regeneration initiation in planarians.</title>
        <authorList>
            <person name="Wenemoser D."/>
            <person name="Lapan S.W."/>
            <person name="Wilkinson A.W."/>
            <person name="Bell G.W."/>
            <person name="Reddien P.W."/>
        </authorList>
    </citation>
    <scope>NUCLEOTIDE SEQUENCE</scope>
</reference>
<protein>
    <submittedName>
        <fullName evidence="1">TNF receptor associated factor-1</fullName>
    </submittedName>
</protein>
<proteinExistence type="evidence at transcript level"/>
<keyword evidence="1" id="KW-0675">Receptor</keyword>
<sequence length="87" mass="10030">NCPFSNVGCTTRATVNEINKHLEIESFQHQTFLMGEIVQLRTENNNLKHSLESTNQSLHEELQLVKGINKDLLKIVEKLQKQLTENE</sequence>
<evidence type="ECO:0000313" key="1">
    <source>
        <dbReference type="EMBL" id="AFJ24870.1"/>
    </source>
</evidence>
<feature type="non-terminal residue" evidence="1">
    <location>
        <position position="1"/>
    </location>
</feature>